<dbReference type="SUPFAM" id="SSF53098">
    <property type="entry name" value="Ribonuclease H-like"/>
    <property type="match status" value="1"/>
</dbReference>
<dbReference type="Proteomes" id="UP000477285">
    <property type="component" value="Unassembled WGS sequence"/>
</dbReference>
<feature type="domain" description="Tc1-like transposase DDE" evidence="2">
    <location>
        <begin position="229"/>
        <end position="353"/>
    </location>
</feature>
<dbReference type="InterPro" id="IPR036397">
    <property type="entry name" value="RNaseH_sf"/>
</dbReference>
<gene>
    <name evidence="3" type="ORF">ERS852523_04001</name>
    <name evidence="4" type="ORF">GT728_19005</name>
</gene>
<accession>A0A174TUG0</accession>
<dbReference type="GO" id="GO:0003676">
    <property type="term" value="F:nucleic acid binding"/>
    <property type="evidence" value="ECO:0007669"/>
    <property type="project" value="InterPro"/>
</dbReference>
<dbReference type="EMBL" id="WWVQ01000078">
    <property type="protein sequence ID" value="MZL35205.1"/>
    <property type="molecule type" value="Genomic_DNA"/>
</dbReference>
<protein>
    <submittedName>
        <fullName evidence="4">IS630 family transposase</fullName>
    </submittedName>
    <submittedName>
        <fullName evidence="3">Integrase core domain</fullName>
    </submittedName>
</protein>
<evidence type="ECO:0000259" key="2">
    <source>
        <dbReference type="Pfam" id="PF13358"/>
    </source>
</evidence>
<dbReference type="Proteomes" id="UP000095712">
    <property type="component" value="Unassembled WGS sequence"/>
</dbReference>
<dbReference type="InterPro" id="IPR012337">
    <property type="entry name" value="RNaseH-like_sf"/>
</dbReference>
<dbReference type="NCBIfam" id="NF033545">
    <property type="entry name" value="transpos_IS630"/>
    <property type="match status" value="1"/>
</dbReference>
<dbReference type="InterPro" id="IPR038717">
    <property type="entry name" value="Tc1-like_DDE_dom"/>
</dbReference>
<reference evidence="3 5" key="1">
    <citation type="submission" date="2015-09" db="EMBL/GenBank/DDBJ databases">
        <authorList>
            <consortium name="Pathogen Informatics"/>
        </authorList>
    </citation>
    <scope>NUCLEOTIDE SEQUENCE [LARGE SCALE GENOMIC DNA]</scope>
    <source>
        <strain evidence="3 5">2789STDY5834911</strain>
    </source>
</reference>
<dbReference type="RefSeq" id="WP_055153764.1">
    <property type="nucleotide sequence ID" value="NZ_CZAW01000074.1"/>
</dbReference>
<evidence type="ECO:0000313" key="5">
    <source>
        <dbReference type="Proteomes" id="UP000095712"/>
    </source>
</evidence>
<proteinExistence type="predicted"/>
<sequence length="425" mass="48649">MPNTVKVLKLTTDEKSSLECLLRCPTTEARKYIRAKILLLKSDSYTNEAIADKLDITVPTVRLCLQKYFAGGIDNALNDCKGKGRKQEISDDDITWVVNKACQKPLDYGFSAEFWYPASFTRFIQSIAVKEEHPRLEHVSEFSLRKILANAKIRPFKVTYYCERRDPDFDSKMHNVLVIYKQVSLQFDKDGNLLPFEGTPVHTLSYDEKPGIQAIGSTTPDLPPISNTEKGSSYMRDYEYIRYGTISLLAAIDLLTGEAIPLVSDTHKSSDFVEFLTRLDAKYPEVDKIRLILDNHSAHTSQETQRYLNNHLGRFEFVFTPTHGSWLNLVEGFFSKLTKQMLQGIRVASKEELSERIYKYFDEINQIPIPYHWSYNLDSIDLATEDIDQIVYKVVNAKAASEELSCKRAPKPIKRSPKKSAKTEN</sequence>
<evidence type="ECO:0000313" key="4">
    <source>
        <dbReference type="EMBL" id="MZL35205.1"/>
    </source>
</evidence>
<dbReference type="EMBL" id="CZAW01000074">
    <property type="protein sequence ID" value="CUQ11110.1"/>
    <property type="molecule type" value="Genomic_DNA"/>
</dbReference>
<dbReference type="Pfam" id="PF13358">
    <property type="entry name" value="DDE_3"/>
    <property type="match status" value="1"/>
</dbReference>
<reference evidence="4 6" key="2">
    <citation type="journal article" date="2019" name="Nat. Med.">
        <title>A library of human gut bacterial isolates paired with longitudinal multiomics data enables mechanistic microbiome research.</title>
        <authorList>
            <person name="Poyet M."/>
            <person name="Groussin M."/>
            <person name="Gibbons S.M."/>
            <person name="Avila-Pacheco J."/>
            <person name="Jiang X."/>
            <person name="Kearney S.M."/>
            <person name="Perrotta A.R."/>
            <person name="Berdy B."/>
            <person name="Zhao S."/>
            <person name="Lieberman T.D."/>
            <person name="Swanson P.K."/>
            <person name="Smith M."/>
            <person name="Roesemann S."/>
            <person name="Alexander J.E."/>
            <person name="Rich S.A."/>
            <person name="Livny J."/>
            <person name="Vlamakis H."/>
            <person name="Clish C."/>
            <person name="Bullock K."/>
            <person name="Deik A."/>
            <person name="Scott J."/>
            <person name="Pierce K.A."/>
            <person name="Xavier R.J."/>
            <person name="Alm E.J."/>
        </authorList>
    </citation>
    <scope>NUCLEOTIDE SEQUENCE [LARGE SCALE GENOMIC DNA]</scope>
    <source>
        <strain evidence="4 6">BIOML-A1</strain>
    </source>
</reference>
<dbReference type="InterPro" id="IPR047655">
    <property type="entry name" value="Transpos_IS630-like"/>
</dbReference>
<evidence type="ECO:0000313" key="6">
    <source>
        <dbReference type="Proteomes" id="UP000477285"/>
    </source>
</evidence>
<dbReference type="Gene3D" id="3.30.420.10">
    <property type="entry name" value="Ribonuclease H-like superfamily/Ribonuclease H"/>
    <property type="match status" value="1"/>
</dbReference>
<name>A0A174TUG0_9FIRM</name>
<evidence type="ECO:0000256" key="1">
    <source>
        <dbReference type="SAM" id="MobiDB-lite"/>
    </source>
</evidence>
<dbReference type="AlphaFoldDB" id="A0A174TUG0"/>
<dbReference type="OrthoDB" id="2375382at2"/>
<organism evidence="3 5">
    <name type="scientific">Blautia wexlerae</name>
    <dbReference type="NCBI Taxonomy" id="418240"/>
    <lineage>
        <taxon>Bacteria</taxon>
        <taxon>Bacillati</taxon>
        <taxon>Bacillota</taxon>
        <taxon>Clostridia</taxon>
        <taxon>Lachnospirales</taxon>
        <taxon>Lachnospiraceae</taxon>
        <taxon>Blautia</taxon>
    </lineage>
</organism>
<dbReference type="SUPFAM" id="SSF46689">
    <property type="entry name" value="Homeodomain-like"/>
    <property type="match status" value="1"/>
</dbReference>
<dbReference type="InterPro" id="IPR009057">
    <property type="entry name" value="Homeodomain-like_sf"/>
</dbReference>
<evidence type="ECO:0000313" key="3">
    <source>
        <dbReference type="EMBL" id="CUQ11110.1"/>
    </source>
</evidence>
<feature type="compositionally biased region" description="Basic residues" evidence="1">
    <location>
        <begin position="408"/>
        <end position="425"/>
    </location>
</feature>
<feature type="region of interest" description="Disordered" evidence="1">
    <location>
        <begin position="406"/>
        <end position="425"/>
    </location>
</feature>